<evidence type="ECO:0000313" key="16">
    <source>
        <dbReference type="RefSeq" id="XP_031552854.1"/>
    </source>
</evidence>
<dbReference type="SUPFAM" id="SSF56104">
    <property type="entry name" value="SAICAR synthase-like"/>
    <property type="match status" value="1"/>
</dbReference>
<dbReference type="Gene3D" id="3.30.800.10">
    <property type="entry name" value="Phosphatidylinositol Phosphate Kinase II Beta"/>
    <property type="match status" value="1"/>
</dbReference>
<organism evidence="15 16">
    <name type="scientific">Actinia tenebrosa</name>
    <name type="common">Australian red waratah sea anemone</name>
    <dbReference type="NCBI Taxonomy" id="6105"/>
    <lineage>
        <taxon>Eukaryota</taxon>
        <taxon>Metazoa</taxon>
        <taxon>Cnidaria</taxon>
        <taxon>Anthozoa</taxon>
        <taxon>Hexacorallia</taxon>
        <taxon>Actiniaria</taxon>
        <taxon>Actiniidae</taxon>
        <taxon>Actinia</taxon>
    </lineage>
</organism>
<feature type="region of interest" description="Disordered" evidence="13">
    <location>
        <begin position="280"/>
        <end position="322"/>
    </location>
</feature>
<dbReference type="PANTHER" id="PTHR23086:SF8">
    <property type="entry name" value="PHOSPHATIDYLINOSITOL 5-PHOSPHATE 4-KINASE, ISOFORM A"/>
    <property type="match status" value="1"/>
</dbReference>
<comment type="catalytic activity">
    <reaction evidence="10">
        <text>1,2-dihexadecanoyl-sn-glycero-3-phospho-(1D-myo-inositol-5-phosphate) + GTP = 1,2-dihexadecanoyl-sn-glycero-3-phospho-(1D-myo-inositol-4,5-bisphosphate) + GDP + H(+)</text>
        <dbReference type="Rhea" id="RHEA:55964"/>
        <dbReference type="ChEBI" id="CHEBI:15378"/>
        <dbReference type="ChEBI" id="CHEBI:37565"/>
        <dbReference type="ChEBI" id="CHEBI:58189"/>
        <dbReference type="ChEBI" id="CHEBI:83423"/>
        <dbReference type="ChEBI" id="CHEBI:84968"/>
    </reaction>
    <physiologicalReaction direction="left-to-right" evidence="10">
        <dbReference type="Rhea" id="RHEA:55965"/>
    </physiologicalReaction>
</comment>
<evidence type="ECO:0000256" key="9">
    <source>
        <dbReference type="ARBA" id="ARBA00036698"/>
    </source>
</evidence>
<dbReference type="GO" id="GO:0005524">
    <property type="term" value="F:ATP binding"/>
    <property type="evidence" value="ECO:0007669"/>
    <property type="project" value="UniProtKB-UniRule"/>
</dbReference>
<dbReference type="EC" id="2.7.1.149" evidence="11"/>
<evidence type="ECO:0000256" key="10">
    <source>
        <dbReference type="ARBA" id="ARBA00036950"/>
    </source>
</evidence>
<dbReference type="CDD" id="cd17305">
    <property type="entry name" value="PIPKc_PIP5KII"/>
    <property type="match status" value="1"/>
</dbReference>
<comment type="catalytic activity">
    <reaction evidence="8">
        <text>1,2-dihexadecanoyl-sn-glycero-3-phospho-(1D-myo-inositol-5-phosphate) + ATP = 1,2-dihexadecanoyl-sn-glycero-3-phospho-(1D-myo-inositol-4,5-bisphosphate) + ADP + H(+)</text>
        <dbReference type="Rhea" id="RHEA:55992"/>
        <dbReference type="ChEBI" id="CHEBI:15378"/>
        <dbReference type="ChEBI" id="CHEBI:30616"/>
        <dbReference type="ChEBI" id="CHEBI:83423"/>
        <dbReference type="ChEBI" id="CHEBI:84968"/>
        <dbReference type="ChEBI" id="CHEBI:456216"/>
    </reaction>
    <physiologicalReaction direction="left-to-right" evidence="8">
        <dbReference type="Rhea" id="RHEA:55993"/>
    </physiologicalReaction>
</comment>
<dbReference type="SMART" id="SM00330">
    <property type="entry name" value="PIPKc"/>
    <property type="match status" value="1"/>
</dbReference>
<keyword evidence="5 12" id="KW-0418">Kinase</keyword>
<dbReference type="PROSITE" id="PS51455">
    <property type="entry name" value="PIPK"/>
    <property type="match status" value="1"/>
</dbReference>
<keyword evidence="15" id="KW-1185">Reference proteome</keyword>
<dbReference type="OrthoDB" id="20783at2759"/>
<dbReference type="InParanoid" id="A0A6P8H8V7"/>
<evidence type="ECO:0000256" key="6">
    <source>
        <dbReference type="ARBA" id="ARBA00022840"/>
    </source>
</evidence>
<keyword evidence="3 12" id="KW-0808">Transferase</keyword>
<accession>A0A6P8H8V7</accession>
<dbReference type="InterPro" id="IPR002498">
    <property type="entry name" value="PInositol-4-P-4/5-kinase_core"/>
</dbReference>
<keyword evidence="2" id="KW-0963">Cytoplasm</keyword>
<dbReference type="GO" id="GO:0016308">
    <property type="term" value="F:1-phosphatidylinositol-4-phosphate 5-kinase activity"/>
    <property type="evidence" value="ECO:0007669"/>
    <property type="project" value="TreeGrafter"/>
</dbReference>
<sequence length="434" mass="49392">MMASTSKMKKKKKFRAVSQKVKIFRSNDPLLGVLMWGVNHTINELSTLNVPVMLMPDDFKAFSKIRVDNHLYNKENLPSHFKFKEYCPMVFRHLRDRFGVDDKELSNAFRVSPIACESPGRSGAKVFVSRNKKFYAKTIESEEVERLHNFLQEYHHFIVEKHANTLLPQYLALYRITVDGKETYMLVMRSVFATRLKIHKKYDLKGSTVDRQASHKEKTKDFPTFKDNDFAKDNVKIVVGTEAKAALLEKVKDDVEFLTSLNIMDYSLLLGIHDCDLADAGDDEDEVGEEGRCDSNEESDPDSPQDGDLSTSPPDTPPAIDHERFRSLSIGSAEFEEKEGRIFSLQSAEGGRREIYFMGIIDVLTYYGAGKKAAHAAKTVKHGISASKTWRRVSLTNNEGNWSANQHRAGAEISTVKPDNYAKRFLEFIDKIVE</sequence>
<dbReference type="FunFam" id="3.30.800.10:FF:000002">
    <property type="entry name" value="Phosphatidylinositol 5-phosphate 4-kinase type-2 beta"/>
    <property type="match status" value="1"/>
</dbReference>
<reference evidence="16" key="1">
    <citation type="submission" date="2025-08" db="UniProtKB">
        <authorList>
            <consortium name="RefSeq"/>
        </authorList>
    </citation>
    <scope>IDENTIFICATION</scope>
    <source>
        <tissue evidence="16">Tentacle</tissue>
    </source>
</reference>
<dbReference type="GO" id="GO:0005886">
    <property type="term" value="C:plasma membrane"/>
    <property type="evidence" value="ECO:0007669"/>
    <property type="project" value="TreeGrafter"/>
</dbReference>
<evidence type="ECO:0000256" key="3">
    <source>
        <dbReference type="ARBA" id="ARBA00022679"/>
    </source>
</evidence>
<evidence type="ECO:0000256" key="7">
    <source>
        <dbReference type="ARBA" id="ARBA00023098"/>
    </source>
</evidence>
<dbReference type="Gene3D" id="3.30.810.10">
    <property type="entry name" value="2-Layer Sandwich"/>
    <property type="match status" value="1"/>
</dbReference>
<evidence type="ECO:0000256" key="13">
    <source>
        <dbReference type="SAM" id="MobiDB-lite"/>
    </source>
</evidence>
<keyword evidence="7" id="KW-0443">Lipid metabolism</keyword>
<evidence type="ECO:0000256" key="8">
    <source>
        <dbReference type="ARBA" id="ARBA00036478"/>
    </source>
</evidence>
<dbReference type="Proteomes" id="UP000515163">
    <property type="component" value="Unplaced"/>
</dbReference>
<dbReference type="PANTHER" id="PTHR23086">
    <property type="entry name" value="PHOSPHATIDYLINOSITOL-4-PHOSPHATE 5-KINASE"/>
    <property type="match status" value="1"/>
</dbReference>
<feature type="compositionally biased region" description="Acidic residues" evidence="13">
    <location>
        <begin position="296"/>
        <end position="305"/>
    </location>
</feature>
<dbReference type="RefSeq" id="XP_031552854.1">
    <property type="nucleotide sequence ID" value="XM_031696994.1"/>
</dbReference>
<name>A0A6P8H8V7_ACTTE</name>
<evidence type="ECO:0000256" key="12">
    <source>
        <dbReference type="PROSITE-ProRule" id="PRU00781"/>
    </source>
</evidence>
<evidence type="ECO:0000313" key="15">
    <source>
        <dbReference type="Proteomes" id="UP000515163"/>
    </source>
</evidence>
<comment type="subcellular location">
    <subcellularLocation>
        <location evidence="1">Cytoplasm</location>
    </subcellularLocation>
</comment>
<evidence type="ECO:0000256" key="1">
    <source>
        <dbReference type="ARBA" id="ARBA00004496"/>
    </source>
</evidence>
<proteinExistence type="predicted"/>
<gene>
    <name evidence="16" type="primary">LOC116290028</name>
</gene>
<dbReference type="GO" id="GO:0046854">
    <property type="term" value="P:phosphatidylinositol phosphate biosynthetic process"/>
    <property type="evidence" value="ECO:0007669"/>
    <property type="project" value="TreeGrafter"/>
</dbReference>
<dbReference type="KEGG" id="aten:116290028"/>
<dbReference type="AlphaFoldDB" id="A0A6P8H8V7"/>
<dbReference type="FunCoup" id="A0A6P8H8V7">
    <property type="interactions" value="3223"/>
</dbReference>
<dbReference type="GeneID" id="116290028"/>
<dbReference type="InterPro" id="IPR027484">
    <property type="entry name" value="PInositol-4-P-5-kinase_N"/>
</dbReference>
<keyword evidence="6 12" id="KW-0067">ATP-binding</keyword>
<evidence type="ECO:0000259" key="14">
    <source>
        <dbReference type="PROSITE" id="PS51455"/>
    </source>
</evidence>
<dbReference type="GO" id="GO:0005737">
    <property type="term" value="C:cytoplasm"/>
    <property type="evidence" value="ECO:0007669"/>
    <property type="project" value="UniProtKB-SubCell"/>
</dbReference>
<dbReference type="InterPro" id="IPR023610">
    <property type="entry name" value="PInositol-4/5-P-5/4-kinase"/>
</dbReference>
<evidence type="ECO:0000256" key="5">
    <source>
        <dbReference type="ARBA" id="ARBA00022777"/>
    </source>
</evidence>
<dbReference type="InterPro" id="IPR027483">
    <property type="entry name" value="PInositol-4-P-4/5-kinase_C_sf"/>
</dbReference>
<dbReference type="Pfam" id="PF01504">
    <property type="entry name" value="PIP5K"/>
    <property type="match status" value="1"/>
</dbReference>
<dbReference type="GO" id="GO:0016309">
    <property type="term" value="F:1-phosphatidylinositol-5-phosphate 4-kinase activity"/>
    <property type="evidence" value="ECO:0007669"/>
    <property type="project" value="UniProtKB-EC"/>
</dbReference>
<protein>
    <recommendedName>
        <fullName evidence="11">1-phosphatidylinositol-5-phosphate 4-kinase</fullName>
        <ecNumber evidence="11">2.7.1.149</ecNumber>
    </recommendedName>
</protein>
<evidence type="ECO:0000256" key="4">
    <source>
        <dbReference type="ARBA" id="ARBA00022741"/>
    </source>
</evidence>
<feature type="domain" description="PIPK" evidence="14">
    <location>
        <begin position="26"/>
        <end position="433"/>
    </location>
</feature>
<evidence type="ECO:0000256" key="11">
    <source>
        <dbReference type="ARBA" id="ARBA00039039"/>
    </source>
</evidence>
<keyword evidence="4 12" id="KW-0547">Nucleotide-binding</keyword>
<evidence type="ECO:0000256" key="2">
    <source>
        <dbReference type="ARBA" id="ARBA00022490"/>
    </source>
</evidence>
<comment type="catalytic activity">
    <reaction evidence="9">
        <text>a 1,2-diacyl-sn-glycero-3-phospho-(1D-myo-inositol-5-phosphate) + ATP = a 1,2-diacyl-sn-glycero-3-phospho-(1D-myo-inositol-4,5-bisphosphate) + ADP + H(+)</text>
        <dbReference type="Rhea" id="RHEA:12280"/>
        <dbReference type="ChEBI" id="CHEBI:15378"/>
        <dbReference type="ChEBI" id="CHEBI:30616"/>
        <dbReference type="ChEBI" id="CHEBI:57795"/>
        <dbReference type="ChEBI" id="CHEBI:58456"/>
        <dbReference type="ChEBI" id="CHEBI:456216"/>
        <dbReference type="EC" id="2.7.1.149"/>
    </reaction>
    <physiologicalReaction direction="left-to-right" evidence="9">
        <dbReference type="Rhea" id="RHEA:12281"/>
    </physiologicalReaction>
</comment>